<proteinExistence type="predicted"/>
<dbReference type="EMBL" id="JALXSQ010000004">
    <property type="protein sequence ID" value="MCT2042128.1"/>
    <property type="molecule type" value="Genomic_DNA"/>
</dbReference>
<feature type="transmembrane region" description="Helical" evidence="2">
    <location>
        <begin position="214"/>
        <end position="240"/>
    </location>
</feature>
<feature type="compositionally biased region" description="Polar residues" evidence="1">
    <location>
        <begin position="1"/>
        <end position="10"/>
    </location>
</feature>
<name>A0ABT2HUX6_9MICO</name>
<keyword evidence="2" id="KW-1133">Transmembrane helix</keyword>
<organism evidence="3 4">
    <name type="scientific">Pseudoclavibacter albus</name>
    <dbReference type="NCBI Taxonomy" id="272241"/>
    <lineage>
        <taxon>Bacteria</taxon>
        <taxon>Bacillati</taxon>
        <taxon>Actinomycetota</taxon>
        <taxon>Actinomycetes</taxon>
        <taxon>Micrococcales</taxon>
        <taxon>Microbacteriaceae</taxon>
        <taxon>Pseudoclavibacter</taxon>
    </lineage>
</organism>
<accession>A0ABT2HUX6</accession>
<evidence type="ECO:0000313" key="4">
    <source>
        <dbReference type="Proteomes" id="UP001525379"/>
    </source>
</evidence>
<dbReference type="RefSeq" id="WP_260103761.1">
    <property type="nucleotide sequence ID" value="NZ_JALXSQ010000004.1"/>
</dbReference>
<evidence type="ECO:0000256" key="1">
    <source>
        <dbReference type="SAM" id="MobiDB-lite"/>
    </source>
</evidence>
<comment type="caution">
    <text evidence="3">The sequence shown here is derived from an EMBL/GenBank/DDBJ whole genome shotgun (WGS) entry which is preliminary data.</text>
</comment>
<keyword evidence="2" id="KW-0812">Transmembrane</keyword>
<keyword evidence="2" id="KW-0472">Membrane</keyword>
<protein>
    <submittedName>
        <fullName evidence="3">Uncharacterized protein</fullName>
    </submittedName>
</protein>
<keyword evidence="4" id="KW-1185">Reference proteome</keyword>
<dbReference type="Proteomes" id="UP001525379">
    <property type="component" value="Unassembled WGS sequence"/>
</dbReference>
<gene>
    <name evidence="3" type="ORF">M3D15_02055</name>
</gene>
<evidence type="ECO:0000256" key="2">
    <source>
        <dbReference type="SAM" id="Phobius"/>
    </source>
</evidence>
<feature type="transmembrane region" description="Helical" evidence="2">
    <location>
        <begin position="148"/>
        <end position="170"/>
    </location>
</feature>
<evidence type="ECO:0000313" key="3">
    <source>
        <dbReference type="EMBL" id="MCT2042128.1"/>
    </source>
</evidence>
<reference evidence="3 4" key="1">
    <citation type="submission" date="2022-04" db="EMBL/GenBank/DDBJ databases">
        <title>Human microbiome associated bacterial genomes.</title>
        <authorList>
            <person name="Sandstrom S."/>
            <person name="Salamzade R."/>
            <person name="Kalan L.R."/>
        </authorList>
    </citation>
    <scope>NUCLEOTIDE SEQUENCE [LARGE SCALE GENOMIC DNA]</scope>
    <source>
        <strain evidence="4">p3-SID1799</strain>
    </source>
</reference>
<feature type="compositionally biased region" description="Low complexity" evidence="1">
    <location>
        <begin position="77"/>
        <end position="97"/>
    </location>
</feature>
<feature type="region of interest" description="Disordered" evidence="1">
    <location>
        <begin position="1"/>
        <end position="126"/>
    </location>
</feature>
<feature type="compositionally biased region" description="Pro residues" evidence="1">
    <location>
        <begin position="98"/>
        <end position="110"/>
    </location>
</feature>
<sequence>MSTDRFQQPASRPHGQDSLAERFQAQHTNPEATPETEQAQPESENMPRTEDTVPRSAPAEQGSGWGNPGASQPSAPPQYGVQQPQPAQVPGFGQQPAAPAPGQQPQPGFPQQPYGQGGYPQHGQQNTQFQQNYQPGQNAQPGAVATRLGLISLVLTVVTSLFGMVGHFALALADVGPLRYNLFIAVEGMAMLTALGIATAGLMNLQKSNTTQGALWVGLGLGAAGIQLLSIVFGALMSLVS</sequence>
<feature type="compositionally biased region" description="Polar residues" evidence="1">
    <location>
        <begin position="25"/>
        <end position="43"/>
    </location>
</feature>
<feature type="transmembrane region" description="Helical" evidence="2">
    <location>
        <begin position="182"/>
        <end position="202"/>
    </location>
</feature>